<evidence type="ECO:0000313" key="5">
    <source>
        <dbReference type="Proteomes" id="UP000800093"/>
    </source>
</evidence>
<dbReference type="Proteomes" id="UP000800093">
    <property type="component" value="Unassembled WGS sequence"/>
</dbReference>
<dbReference type="InterPro" id="IPR039356">
    <property type="entry name" value="YfbR/HDDC2"/>
</dbReference>
<dbReference type="EMBL" id="ML986630">
    <property type="protein sequence ID" value="KAF2263141.1"/>
    <property type="molecule type" value="Genomic_DNA"/>
</dbReference>
<accession>A0A9P4N7W8</accession>
<name>A0A9P4N7W8_9PLEO</name>
<dbReference type="AlphaFoldDB" id="A0A9P4N7W8"/>
<dbReference type="InterPro" id="IPR006674">
    <property type="entry name" value="HD_domain"/>
</dbReference>
<keyword evidence="1" id="KW-0479">Metal-binding</keyword>
<protein>
    <recommendedName>
        <fullName evidence="3">HD domain-containing protein</fullName>
    </recommendedName>
</protein>
<dbReference type="SUPFAM" id="SSF109604">
    <property type="entry name" value="HD-domain/PDEase-like"/>
    <property type="match status" value="1"/>
</dbReference>
<dbReference type="GO" id="GO:0005737">
    <property type="term" value="C:cytoplasm"/>
    <property type="evidence" value="ECO:0007669"/>
    <property type="project" value="TreeGrafter"/>
</dbReference>
<evidence type="ECO:0000256" key="2">
    <source>
        <dbReference type="ARBA" id="ARBA00022801"/>
    </source>
</evidence>
<evidence type="ECO:0000256" key="1">
    <source>
        <dbReference type="ARBA" id="ARBA00022723"/>
    </source>
</evidence>
<feature type="non-terminal residue" evidence="4">
    <location>
        <position position="1"/>
    </location>
</feature>
<reference evidence="5" key="1">
    <citation type="journal article" date="2020" name="Stud. Mycol.">
        <title>101 Dothideomycetes genomes: A test case for predicting lifestyles and emergence of pathogens.</title>
        <authorList>
            <person name="Haridas S."/>
            <person name="Albert R."/>
            <person name="Binder M."/>
            <person name="Bloem J."/>
            <person name="LaButti K."/>
            <person name="Salamov A."/>
            <person name="Andreopoulos B."/>
            <person name="Baker S."/>
            <person name="Barry K."/>
            <person name="Bills G."/>
            <person name="Bluhm B."/>
            <person name="Cannon C."/>
            <person name="Castanera R."/>
            <person name="Culley D."/>
            <person name="Daum C."/>
            <person name="Ezra D."/>
            <person name="Gonzalez J."/>
            <person name="Henrissat B."/>
            <person name="Kuo A."/>
            <person name="Liang C."/>
            <person name="Lipzen A."/>
            <person name="Lutzoni F."/>
            <person name="Magnuson J."/>
            <person name="Mondo S."/>
            <person name="Nolan M."/>
            <person name="Ohm R."/>
            <person name="Pangilinan J."/>
            <person name="Park H.-J."/>
            <person name="Ramirez L."/>
            <person name="Alfaro M."/>
            <person name="Sun H."/>
            <person name="Tritt A."/>
            <person name="Yoshinaga Y."/>
            <person name="Zwiers L.-H."/>
            <person name="Turgeon B."/>
            <person name="Goodwin S."/>
            <person name="Spatafora J."/>
            <person name="Crous P."/>
            <person name="Grigoriev I."/>
        </authorList>
    </citation>
    <scope>NUCLEOTIDE SEQUENCE [LARGE SCALE GENOMIC DNA]</scope>
    <source>
        <strain evidence="5">CBS 304.66</strain>
    </source>
</reference>
<dbReference type="PANTHER" id="PTHR11845:SF13">
    <property type="entry name" value="5'-DEOXYNUCLEOTIDASE HDDC2"/>
    <property type="match status" value="1"/>
</dbReference>
<sequence>FLERIELLKTTCYYGWVIYSISNPESVVDYSYRIVIFNDETGARASKIVLIHDIEEAVIRDITLSDGISLEEKYTHEVIAIKFLIYTIHPINLKFADRILEL</sequence>
<gene>
    <name evidence="4" type="ORF">CC78DRAFT_466426</name>
</gene>
<feature type="domain" description="HD" evidence="3">
    <location>
        <begin position="6"/>
        <end position="86"/>
    </location>
</feature>
<dbReference type="Gene3D" id="1.10.3210.10">
    <property type="entry name" value="Hypothetical protein af1432"/>
    <property type="match status" value="1"/>
</dbReference>
<keyword evidence="5" id="KW-1185">Reference proteome</keyword>
<dbReference type="PANTHER" id="PTHR11845">
    <property type="entry name" value="5'-DEOXYNUCLEOTIDASE HDDC2"/>
    <property type="match status" value="1"/>
</dbReference>
<evidence type="ECO:0000259" key="3">
    <source>
        <dbReference type="Pfam" id="PF13023"/>
    </source>
</evidence>
<proteinExistence type="predicted"/>
<organism evidence="4 5">
    <name type="scientific">Lojkania enalia</name>
    <dbReference type="NCBI Taxonomy" id="147567"/>
    <lineage>
        <taxon>Eukaryota</taxon>
        <taxon>Fungi</taxon>
        <taxon>Dikarya</taxon>
        <taxon>Ascomycota</taxon>
        <taxon>Pezizomycotina</taxon>
        <taxon>Dothideomycetes</taxon>
        <taxon>Pleosporomycetidae</taxon>
        <taxon>Pleosporales</taxon>
        <taxon>Pleosporales incertae sedis</taxon>
        <taxon>Lojkania</taxon>
    </lineage>
</organism>
<comment type="caution">
    <text evidence="4">The sequence shown here is derived from an EMBL/GenBank/DDBJ whole genome shotgun (WGS) entry which is preliminary data.</text>
</comment>
<dbReference type="Pfam" id="PF13023">
    <property type="entry name" value="HD_3"/>
    <property type="match status" value="1"/>
</dbReference>
<keyword evidence="2" id="KW-0378">Hydrolase</keyword>
<dbReference type="GO" id="GO:0046872">
    <property type="term" value="F:metal ion binding"/>
    <property type="evidence" value="ECO:0007669"/>
    <property type="project" value="UniProtKB-KW"/>
</dbReference>
<dbReference type="GO" id="GO:0002953">
    <property type="term" value="F:5'-deoxynucleotidase activity"/>
    <property type="evidence" value="ECO:0007669"/>
    <property type="project" value="InterPro"/>
</dbReference>
<dbReference type="OrthoDB" id="442176at2759"/>
<evidence type="ECO:0000313" key="4">
    <source>
        <dbReference type="EMBL" id="KAF2263141.1"/>
    </source>
</evidence>